<dbReference type="GO" id="GO:0003676">
    <property type="term" value="F:nucleic acid binding"/>
    <property type="evidence" value="ECO:0007669"/>
    <property type="project" value="InterPro"/>
</dbReference>
<dbReference type="Proteomes" id="UP001219518">
    <property type="component" value="Unassembled WGS sequence"/>
</dbReference>
<comment type="caution">
    <text evidence="1">The sequence shown here is derived from an EMBL/GenBank/DDBJ whole genome shotgun (WGS) entry which is preliminary data.</text>
</comment>
<dbReference type="Gene3D" id="3.30.420.10">
    <property type="entry name" value="Ribonuclease H-like superfamily/Ribonuclease H"/>
    <property type="match status" value="1"/>
</dbReference>
<keyword evidence="2" id="KW-1185">Reference proteome</keyword>
<reference evidence="1" key="2">
    <citation type="journal article" date="2023" name="BMC Genomics">
        <title>Pest status, molecular evolution, and epigenetic factors derived from the genome assembly of Frankliniella fusca, a thysanopteran phytovirus vector.</title>
        <authorList>
            <person name="Catto M.A."/>
            <person name="Labadie P.E."/>
            <person name="Jacobson A.L."/>
            <person name="Kennedy G.G."/>
            <person name="Srinivasan R."/>
            <person name="Hunt B.G."/>
        </authorList>
    </citation>
    <scope>NUCLEOTIDE SEQUENCE</scope>
    <source>
        <strain evidence="1">PL_HMW_Pooled</strain>
    </source>
</reference>
<sequence length="141" mass="16511">MFTKNVLFTDESTFYNDCTVNQHNSHYYAVENPRWVMDNYIQDRWGVNVWGGVIGRHVIGPYFFDDGAVNGERYLQLLQEDLDDLLEDVPLAVLQRMWFMQDGAFTGRGLSMLDRVNACTIRRLGQCIERNGQAFEHLFYE</sequence>
<proteinExistence type="predicted"/>
<reference evidence="1" key="1">
    <citation type="submission" date="2021-07" db="EMBL/GenBank/DDBJ databases">
        <authorList>
            <person name="Catto M.A."/>
            <person name="Jacobson A."/>
            <person name="Kennedy G."/>
            <person name="Labadie P."/>
            <person name="Hunt B.G."/>
            <person name="Srinivasan R."/>
        </authorList>
    </citation>
    <scope>NUCLEOTIDE SEQUENCE</scope>
    <source>
        <strain evidence="1">PL_HMW_Pooled</strain>
        <tissue evidence="1">Head</tissue>
    </source>
</reference>
<dbReference type="PANTHER" id="PTHR47326">
    <property type="entry name" value="TRANSPOSABLE ELEMENT TC3 TRANSPOSASE-LIKE PROTEIN"/>
    <property type="match status" value="1"/>
</dbReference>
<accession>A0AAE1I7D5</accession>
<gene>
    <name evidence="1" type="ORF">KUF71_002732</name>
</gene>
<dbReference type="InterPro" id="IPR036397">
    <property type="entry name" value="RNaseH_sf"/>
</dbReference>
<organism evidence="1 2">
    <name type="scientific">Frankliniella fusca</name>
    <dbReference type="NCBI Taxonomy" id="407009"/>
    <lineage>
        <taxon>Eukaryota</taxon>
        <taxon>Metazoa</taxon>
        <taxon>Ecdysozoa</taxon>
        <taxon>Arthropoda</taxon>
        <taxon>Hexapoda</taxon>
        <taxon>Insecta</taxon>
        <taxon>Pterygota</taxon>
        <taxon>Neoptera</taxon>
        <taxon>Paraneoptera</taxon>
        <taxon>Thysanoptera</taxon>
        <taxon>Terebrantia</taxon>
        <taxon>Thripoidea</taxon>
        <taxon>Thripidae</taxon>
        <taxon>Frankliniella</taxon>
    </lineage>
</organism>
<dbReference type="EMBL" id="JAHWGI010001439">
    <property type="protein sequence ID" value="KAK3932761.1"/>
    <property type="molecule type" value="Genomic_DNA"/>
</dbReference>
<dbReference type="AlphaFoldDB" id="A0AAE1I7D5"/>
<name>A0AAE1I7D5_9NEOP</name>
<evidence type="ECO:0000313" key="2">
    <source>
        <dbReference type="Proteomes" id="UP001219518"/>
    </source>
</evidence>
<evidence type="ECO:0000313" key="1">
    <source>
        <dbReference type="EMBL" id="KAK3932761.1"/>
    </source>
</evidence>
<dbReference type="PANTHER" id="PTHR47326:SF1">
    <property type="entry name" value="HTH PSQ-TYPE DOMAIN-CONTAINING PROTEIN"/>
    <property type="match status" value="1"/>
</dbReference>
<protein>
    <submittedName>
        <fullName evidence="1">Ribosome maturation factor RimP</fullName>
    </submittedName>
</protein>